<evidence type="ECO:0000256" key="2">
    <source>
        <dbReference type="SAM" id="Phobius"/>
    </source>
</evidence>
<sequence>MAKLTPGIVAVIMVSGSVIYIAANRFHRLKQQNFEDLAPAAKPKKKVRFSDSVVEPKGDNREFRRSRKARGSVNQEISDQGGEPAPAPSAAPEISVDRAPPPGDHRPISKKVEALLGSNLPANRIALYSDRYHDRLLKV</sequence>
<dbReference type="PANTHER" id="PTHR33564">
    <property type="entry name" value="TRANSMEMBRANE PROTEIN"/>
    <property type="match status" value="1"/>
</dbReference>
<dbReference type="KEGG" id="smo:SELMODRAFT_420303"/>
<keyword evidence="4" id="KW-1185">Reference proteome</keyword>
<accession>D8SBK2</accession>
<gene>
    <name evidence="3" type="ORF">SELMODRAFT_420303</name>
</gene>
<name>D8SBK2_SELML</name>
<feature type="region of interest" description="Disordered" evidence="1">
    <location>
        <begin position="36"/>
        <end position="109"/>
    </location>
</feature>
<dbReference type="AlphaFoldDB" id="D8SBK2"/>
<feature type="transmembrane region" description="Helical" evidence="2">
    <location>
        <begin position="6"/>
        <end position="23"/>
    </location>
</feature>
<evidence type="ECO:0000256" key="1">
    <source>
        <dbReference type="SAM" id="MobiDB-lite"/>
    </source>
</evidence>
<dbReference type="InParanoid" id="D8SBK2"/>
<dbReference type="Proteomes" id="UP000001514">
    <property type="component" value="Unassembled WGS sequence"/>
</dbReference>
<protein>
    <submittedName>
        <fullName evidence="3">Uncharacterized protein</fullName>
    </submittedName>
</protein>
<reference evidence="3 4" key="1">
    <citation type="journal article" date="2011" name="Science">
        <title>The Selaginella genome identifies genetic changes associated with the evolution of vascular plants.</title>
        <authorList>
            <person name="Banks J.A."/>
            <person name="Nishiyama T."/>
            <person name="Hasebe M."/>
            <person name="Bowman J.L."/>
            <person name="Gribskov M."/>
            <person name="dePamphilis C."/>
            <person name="Albert V.A."/>
            <person name="Aono N."/>
            <person name="Aoyama T."/>
            <person name="Ambrose B.A."/>
            <person name="Ashton N.W."/>
            <person name="Axtell M.J."/>
            <person name="Barker E."/>
            <person name="Barker M.S."/>
            <person name="Bennetzen J.L."/>
            <person name="Bonawitz N.D."/>
            <person name="Chapple C."/>
            <person name="Cheng C."/>
            <person name="Correa L.G."/>
            <person name="Dacre M."/>
            <person name="DeBarry J."/>
            <person name="Dreyer I."/>
            <person name="Elias M."/>
            <person name="Engstrom E.M."/>
            <person name="Estelle M."/>
            <person name="Feng L."/>
            <person name="Finet C."/>
            <person name="Floyd S.K."/>
            <person name="Frommer W.B."/>
            <person name="Fujita T."/>
            <person name="Gramzow L."/>
            <person name="Gutensohn M."/>
            <person name="Harholt J."/>
            <person name="Hattori M."/>
            <person name="Heyl A."/>
            <person name="Hirai T."/>
            <person name="Hiwatashi Y."/>
            <person name="Ishikawa M."/>
            <person name="Iwata M."/>
            <person name="Karol K.G."/>
            <person name="Koehler B."/>
            <person name="Kolukisaoglu U."/>
            <person name="Kubo M."/>
            <person name="Kurata T."/>
            <person name="Lalonde S."/>
            <person name="Li K."/>
            <person name="Li Y."/>
            <person name="Litt A."/>
            <person name="Lyons E."/>
            <person name="Manning G."/>
            <person name="Maruyama T."/>
            <person name="Michael T.P."/>
            <person name="Mikami K."/>
            <person name="Miyazaki S."/>
            <person name="Morinaga S."/>
            <person name="Murata T."/>
            <person name="Mueller-Roeber B."/>
            <person name="Nelson D.R."/>
            <person name="Obara M."/>
            <person name="Oguri Y."/>
            <person name="Olmstead R.G."/>
            <person name="Onodera N."/>
            <person name="Petersen B.L."/>
            <person name="Pils B."/>
            <person name="Prigge M."/>
            <person name="Rensing S.A."/>
            <person name="Riano-Pachon D.M."/>
            <person name="Roberts A.W."/>
            <person name="Sato Y."/>
            <person name="Scheller H.V."/>
            <person name="Schulz B."/>
            <person name="Schulz C."/>
            <person name="Shakirov E.V."/>
            <person name="Shibagaki N."/>
            <person name="Shinohara N."/>
            <person name="Shippen D.E."/>
            <person name="Soerensen I."/>
            <person name="Sotooka R."/>
            <person name="Sugimoto N."/>
            <person name="Sugita M."/>
            <person name="Sumikawa N."/>
            <person name="Tanurdzic M."/>
            <person name="Theissen G."/>
            <person name="Ulvskov P."/>
            <person name="Wakazuki S."/>
            <person name="Weng J.K."/>
            <person name="Willats W.W."/>
            <person name="Wipf D."/>
            <person name="Wolf P.G."/>
            <person name="Yang L."/>
            <person name="Zimmer A.D."/>
            <person name="Zhu Q."/>
            <person name="Mitros T."/>
            <person name="Hellsten U."/>
            <person name="Loque D."/>
            <person name="Otillar R."/>
            <person name="Salamov A."/>
            <person name="Schmutz J."/>
            <person name="Shapiro H."/>
            <person name="Lindquist E."/>
            <person name="Lucas S."/>
            <person name="Rokhsar D."/>
            <person name="Grigoriev I.V."/>
        </authorList>
    </citation>
    <scope>NUCLEOTIDE SEQUENCE [LARGE SCALE GENOMIC DNA]</scope>
</reference>
<keyword evidence="2" id="KW-0812">Transmembrane</keyword>
<dbReference type="Gramene" id="EFJ18269">
    <property type="protein sequence ID" value="EFJ18269"/>
    <property type="gene ID" value="SELMODRAFT_420303"/>
</dbReference>
<keyword evidence="2" id="KW-1133">Transmembrane helix</keyword>
<keyword evidence="2" id="KW-0472">Membrane</keyword>
<dbReference type="EMBL" id="GL377610">
    <property type="protein sequence ID" value="EFJ18269.1"/>
    <property type="molecule type" value="Genomic_DNA"/>
</dbReference>
<dbReference type="OrthoDB" id="1904110at2759"/>
<dbReference type="PANTHER" id="PTHR33564:SF8">
    <property type="entry name" value="TRANSMEMBRANE PROTEIN"/>
    <property type="match status" value="1"/>
</dbReference>
<organism evidence="4">
    <name type="scientific">Selaginella moellendorffii</name>
    <name type="common">Spikemoss</name>
    <dbReference type="NCBI Taxonomy" id="88036"/>
    <lineage>
        <taxon>Eukaryota</taxon>
        <taxon>Viridiplantae</taxon>
        <taxon>Streptophyta</taxon>
        <taxon>Embryophyta</taxon>
        <taxon>Tracheophyta</taxon>
        <taxon>Lycopodiopsida</taxon>
        <taxon>Selaginellales</taxon>
        <taxon>Selaginellaceae</taxon>
        <taxon>Selaginella</taxon>
    </lineage>
</organism>
<proteinExistence type="predicted"/>
<dbReference type="HOGENOM" id="CLU_1848541_0_0_1"/>
<feature type="compositionally biased region" description="Basic and acidic residues" evidence="1">
    <location>
        <begin position="54"/>
        <end position="63"/>
    </location>
</feature>
<dbReference type="FunCoup" id="D8SBK2">
    <property type="interactions" value="86"/>
</dbReference>
<evidence type="ECO:0000313" key="3">
    <source>
        <dbReference type="EMBL" id="EFJ18269.1"/>
    </source>
</evidence>
<evidence type="ECO:0000313" key="4">
    <source>
        <dbReference type="Proteomes" id="UP000001514"/>
    </source>
</evidence>